<dbReference type="KEGG" id="dai:Desaci_1377"/>
<name>I4D3M6_DESAJ</name>
<dbReference type="RefSeq" id="WP_014826407.1">
    <property type="nucleotide sequence ID" value="NC_018068.1"/>
</dbReference>
<dbReference type="EMBL" id="CP003639">
    <property type="protein sequence ID" value="AFM40400.1"/>
    <property type="molecule type" value="Genomic_DNA"/>
</dbReference>
<reference evidence="1 2" key="1">
    <citation type="journal article" date="2012" name="J. Bacteriol.">
        <title>Complete genome sequences of Desulfosporosinus orientis DSM765T, Desulfosporosinus youngiae DSM17734T, Desulfosporosinus meridiei DSM13257T, and Desulfosporosinus acidiphilus DSM22704T.</title>
        <authorList>
            <person name="Pester M."/>
            <person name="Brambilla E."/>
            <person name="Alazard D."/>
            <person name="Rattei T."/>
            <person name="Weinmaier T."/>
            <person name="Han J."/>
            <person name="Lucas S."/>
            <person name="Lapidus A."/>
            <person name="Cheng J.F."/>
            <person name="Goodwin L."/>
            <person name="Pitluck S."/>
            <person name="Peters L."/>
            <person name="Ovchinnikova G."/>
            <person name="Teshima H."/>
            <person name="Detter J.C."/>
            <person name="Han C.S."/>
            <person name="Tapia R."/>
            <person name="Land M.L."/>
            <person name="Hauser L."/>
            <person name="Kyrpides N.C."/>
            <person name="Ivanova N.N."/>
            <person name="Pagani I."/>
            <person name="Huntmann M."/>
            <person name="Wei C.L."/>
            <person name="Davenport K.W."/>
            <person name="Daligault H."/>
            <person name="Chain P.S."/>
            <person name="Chen A."/>
            <person name="Mavromatis K."/>
            <person name="Markowitz V."/>
            <person name="Szeto E."/>
            <person name="Mikhailova N."/>
            <person name="Pati A."/>
            <person name="Wagner M."/>
            <person name="Woyke T."/>
            <person name="Ollivier B."/>
            <person name="Klenk H.P."/>
            <person name="Spring S."/>
            <person name="Loy A."/>
        </authorList>
    </citation>
    <scope>NUCLEOTIDE SEQUENCE [LARGE SCALE GENOMIC DNA]</scope>
    <source>
        <strain evidence="2">DSM 22704 / JCM 16185 / SJ4</strain>
    </source>
</reference>
<sequence length="109" mass="12806">MCNECDSFLLDCGSPTCLTGDEIPEKQWLSHKGKRLPQPKKVEGFEKLTTEQQELFTAFLDRFYRGWEFPEEHCPVNVAATWDEGSGNYLRVDFKDGMWLHVKDPRTWY</sequence>
<dbReference type="eggNOG" id="COG1475">
    <property type="taxonomic scope" value="Bacteria"/>
</dbReference>
<organism evidence="1 2">
    <name type="scientific">Desulfosporosinus acidiphilus (strain DSM 22704 / JCM 16185 / SJ4)</name>
    <dbReference type="NCBI Taxonomy" id="646529"/>
    <lineage>
        <taxon>Bacteria</taxon>
        <taxon>Bacillati</taxon>
        <taxon>Bacillota</taxon>
        <taxon>Clostridia</taxon>
        <taxon>Eubacteriales</taxon>
        <taxon>Desulfitobacteriaceae</taxon>
        <taxon>Desulfosporosinus</taxon>
    </lineage>
</organism>
<accession>I4D3M6</accession>
<dbReference type="AlphaFoldDB" id="I4D3M6"/>
<evidence type="ECO:0000313" key="1">
    <source>
        <dbReference type="EMBL" id="AFM40400.1"/>
    </source>
</evidence>
<protein>
    <submittedName>
        <fullName evidence="1">Uncharacterized protein</fullName>
    </submittedName>
</protein>
<evidence type="ECO:0000313" key="2">
    <source>
        <dbReference type="Proteomes" id="UP000002892"/>
    </source>
</evidence>
<proteinExistence type="predicted"/>
<dbReference type="OrthoDB" id="1913096at2"/>
<keyword evidence="2" id="KW-1185">Reference proteome</keyword>
<dbReference type="Proteomes" id="UP000002892">
    <property type="component" value="Chromosome"/>
</dbReference>
<dbReference type="HOGENOM" id="CLU_2179558_0_0_9"/>
<dbReference type="STRING" id="646529.Desaci_1377"/>
<gene>
    <name evidence="1" type="ordered locus">Desaci_1377</name>
</gene>